<reference evidence="1 2" key="1">
    <citation type="journal article" date="2023" name="G3 (Bethesda)">
        <title>A chromosome-level genome assembly of Zasmidium syzygii isolated from banana leaves.</title>
        <authorList>
            <person name="van Westerhoven A.C."/>
            <person name="Mehrabi R."/>
            <person name="Talebi R."/>
            <person name="Steentjes M.B.F."/>
            <person name="Corcolon B."/>
            <person name="Chong P.A."/>
            <person name="Kema G.H.J."/>
            <person name="Seidl M.F."/>
        </authorList>
    </citation>
    <scope>NUCLEOTIDE SEQUENCE [LARGE SCALE GENOMIC DNA]</scope>
    <source>
        <strain evidence="1 2">P124</strain>
    </source>
</reference>
<dbReference type="Proteomes" id="UP001305779">
    <property type="component" value="Unassembled WGS sequence"/>
</dbReference>
<keyword evidence="2" id="KW-1185">Reference proteome</keyword>
<sequence>MPRLDEITYSRQVCIDAVRDYYKFLIQVHLPEDCIDEPPEGGWPHITPENTPLGKTDEVVALLRHMPYLRYDHGAQFVEGAPLTTLVDWHYRLQVSMRTPRGEGEIDEGLRLVTEGLLFLEAPSSIPAHVMGLATGGRDCERFLLDTHLGIIYWLDCPSQVAGHAPWEAYPEGVLDSAWDYAETEEEALWRDCPAWSVPDFFEMLKDQFRKVNIFPTGTGEVRDVWSLKAEKVDKIPETFREHGWPDLEKYRKQECLDAIQVVYWR</sequence>
<gene>
    <name evidence="1" type="ORF">PRZ48_002219</name>
</gene>
<evidence type="ECO:0000313" key="1">
    <source>
        <dbReference type="EMBL" id="KAK4508480.1"/>
    </source>
</evidence>
<organism evidence="1 2">
    <name type="scientific">Zasmidium cellare</name>
    <name type="common">Wine cellar mold</name>
    <name type="synonym">Racodium cellare</name>
    <dbReference type="NCBI Taxonomy" id="395010"/>
    <lineage>
        <taxon>Eukaryota</taxon>
        <taxon>Fungi</taxon>
        <taxon>Dikarya</taxon>
        <taxon>Ascomycota</taxon>
        <taxon>Pezizomycotina</taxon>
        <taxon>Dothideomycetes</taxon>
        <taxon>Dothideomycetidae</taxon>
        <taxon>Mycosphaerellales</taxon>
        <taxon>Mycosphaerellaceae</taxon>
        <taxon>Zasmidium</taxon>
    </lineage>
</organism>
<comment type="caution">
    <text evidence="1">The sequence shown here is derived from an EMBL/GenBank/DDBJ whole genome shotgun (WGS) entry which is preliminary data.</text>
</comment>
<proteinExistence type="predicted"/>
<name>A0ABR0F553_ZASCE</name>
<protein>
    <submittedName>
        <fullName evidence="1">Uncharacterized protein</fullName>
    </submittedName>
</protein>
<accession>A0ABR0F553</accession>
<dbReference type="EMBL" id="JAXOVC010000001">
    <property type="protein sequence ID" value="KAK4508480.1"/>
    <property type="molecule type" value="Genomic_DNA"/>
</dbReference>
<evidence type="ECO:0000313" key="2">
    <source>
        <dbReference type="Proteomes" id="UP001305779"/>
    </source>
</evidence>